<evidence type="ECO:0000313" key="3">
    <source>
        <dbReference type="Proteomes" id="UP000037558"/>
    </source>
</evidence>
<feature type="domain" description="Phage head morphogenesis" evidence="1">
    <location>
        <begin position="141"/>
        <end position="242"/>
    </location>
</feature>
<comment type="caution">
    <text evidence="2">The sequence shown here is derived from an EMBL/GenBank/DDBJ whole genome shotgun (WGS) entry which is preliminary data.</text>
</comment>
<name>A0A0M0L728_9BACI</name>
<dbReference type="Proteomes" id="UP000037558">
    <property type="component" value="Unassembled WGS sequence"/>
</dbReference>
<evidence type="ECO:0000259" key="1">
    <source>
        <dbReference type="Pfam" id="PF04233"/>
    </source>
</evidence>
<dbReference type="STRING" id="284581.AMD01_11240"/>
<organism evidence="2 3">
    <name type="scientific">Priestia koreensis</name>
    <dbReference type="NCBI Taxonomy" id="284581"/>
    <lineage>
        <taxon>Bacteria</taxon>
        <taxon>Bacillati</taxon>
        <taxon>Bacillota</taxon>
        <taxon>Bacilli</taxon>
        <taxon>Bacillales</taxon>
        <taxon>Bacillaceae</taxon>
        <taxon>Priestia</taxon>
    </lineage>
</organism>
<sequence>MDSLYNLTDVQHKEVLIAYRNSLDNIRQLIAQLYVQYAVDGKLNMVELNKYNRLMAIEKKIMEEVKNLGTIELKQVNLILPEIYKQAYYQSAYIIESTAQTAISFTLLKPEFVKEAVTYNWSGVPFSERIWSNHDSLVRSLRTELTRGIIEGESIDKVARRMKKTFDSKAYESRRLIRTESSRVISAAQDKIYNDSAVVEELIFTATLDSQTTYGCRKLDGKRFKKDDPNKPTLPRHVNCRSCYIPYIEGLTYTTRKDNESKKLTTYKNYDEWYNNKVKK</sequence>
<dbReference type="InterPro" id="IPR006528">
    <property type="entry name" value="Phage_head_morphogenesis_dom"/>
</dbReference>
<dbReference type="NCBIfam" id="TIGR01641">
    <property type="entry name" value="phageSPP1_gp7"/>
    <property type="match status" value="1"/>
</dbReference>
<proteinExistence type="predicted"/>
<dbReference type="Pfam" id="PF04233">
    <property type="entry name" value="Phage_Mu_F"/>
    <property type="match status" value="1"/>
</dbReference>
<dbReference type="EMBL" id="LILC01000013">
    <property type="protein sequence ID" value="KOO46682.1"/>
    <property type="molecule type" value="Genomic_DNA"/>
</dbReference>
<gene>
    <name evidence="2" type="ORF">AMD01_11240</name>
</gene>
<reference evidence="3" key="1">
    <citation type="submission" date="2015-08" db="EMBL/GenBank/DDBJ databases">
        <title>Fjat-14210 dsm16467.</title>
        <authorList>
            <person name="Liu B."/>
            <person name="Wang J."/>
            <person name="Zhu Y."/>
            <person name="Liu G."/>
            <person name="Chen Q."/>
            <person name="Chen Z."/>
            <person name="Lan J."/>
            <person name="Che J."/>
            <person name="Ge C."/>
            <person name="Shi H."/>
            <person name="Pan Z."/>
            <person name="Liu X."/>
        </authorList>
    </citation>
    <scope>NUCLEOTIDE SEQUENCE [LARGE SCALE GENOMIC DNA]</scope>
    <source>
        <strain evidence="3">DSM 16467</strain>
    </source>
</reference>
<accession>A0A0M0L728</accession>
<keyword evidence="3" id="KW-1185">Reference proteome</keyword>
<dbReference type="PATRIC" id="fig|284581.3.peg.2359"/>
<evidence type="ECO:0000313" key="2">
    <source>
        <dbReference type="EMBL" id="KOO46682.1"/>
    </source>
</evidence>
<dbReference type="AlphaFoldDB" id="A0A0M0L728"/>
<protein>
    <recommendedName>
        <fullName evidence="1">Phage head morphogenesis domain-containing protein</fullName>
    </recommendedName>
</protein>